<dbReference type="PANTHER" id="PTHR10030">
    <property type="entry name" value="ALPHA-L-FUCOSIDASE"/>
    <property type="match status" value="1"/>
</dbReference>
<dbReference type="InterPro" id="IPR000421">
    <property type="entry name" value="FA58C"/>
</dbReference>
<name>A0A9D1II65_9FIRM</name>
<dbReference type="Pfam" id="PF01120">
    <property type="entry name" value="Alpha_L_fucos"/>
    <property type="match status" value="1"/>
</dbReference>
<keyword evidence="3" id="KW-0732">Signal</keyword>
<dbReference type="InterPro" id="IPR008979">
    <property type="entry name" value="Galactose-bd-like_sf"/>
</dbReference>
<keyword evidence="5" id="KW-0326">Glycosidase</keyword>
<dbReference type="GO" id="GO:0004560">
    <property type="term" value="F:alpha-L-fucosidase activity"/>
    <property type="evidence" value="ECO:0007669"/>
    <property type="project" value="InterPro"/>
</dbReference>
<dbReference type="PANTHER" id="PTHR10030:SF37">
    <property type="entry name" value="ALPHA-L-FUCOSIDASE-RELATED"/>
    <property type="match status" value="1"/>
</dbReference>
<evidence type="ECO:0000256" key="3">
    <source>
        <dbReference type="ARBA" id="ARBA00022729"/>
    </source>
</evidence>
<accession>A0A9D1II65</accession>
<dbReference type="Pfam" id="PF00754">
    <property type="entry name" value="F5_F8_type_C"/>
    <property type="match status" value="1"/>
</dbReference>
<dbReference type="GO" id="GO:0005764">
    <property type="term" value="C:lysosome"/>
    <property type="evidence" value="ECO:0007669"/>
    <property type="project" value="TreeGrafter"/>
</dbReference>
<dbReference type="EMBL" id="DVMW01000043">
    <property type="protein sequence ID" value="HIU36454.1"/>
    <property type="molecule type" value="Genomic_DNA"/>
</dbReference>
<evidence type="ECO:0000256" key="2">
    <source>
        <dbReference type="ARBA" id="ARBA00012662"/>
    </source>
</evidence>
<dbReference type="EC" id="3.2.1.51" evidence="2"/>
<dbReference type="SUPFAM" id="SSF51445">
    <property type="entry name" value="(Trans)glycosidases"/>
    <property type="match status" value="1"/>
</dbReference>
<evidence type="ECO:0000313" key="8">
    <source>
        <dbReference type="EMBL" id="HIU36454.1"/>
    </source>
</evidence>
<evidence type="ECO:0000256" key="5">
    <source>
        <dbReference type="ARBA" id="ARBA00023295"/>
    </source>
</evidence>
<dbReference type="Proteomes" id="UP000824071">
    <property type="component" value="Unassembled WGS sequence"/>
</dbReference>
<evidence type="ECO:0000313" key="9">
    <source>
        <dbReference type="Proteomes" id="UP000824071"/>
    </source>
</evidence>
<evidence type="ECO:0000259" key="7">
    <source>
        <dbReference type="Pfam" id="PF01120"/>
    </source>
</evidence>
<proteinExistence type="inferred from homology"/>
<evidence type="ECO:0000256" key="4">
    <source>
        <dbReference type="ARBA" id="ARBA00022801"/>
    </source>
</evidence>
<reference evidence="8" key="2">
    <citation type="journal article" date="2021" name="PeerJ">
        <title>Extensive microbial diversity within the chicken gut microbiome revealed by metagenomics and culture.</title>
        <authorList>
            <person name="Gilroy R."/>
            <person name="Ravi A."/>
            <person name="Getino M."/>
            <person name="Pursley I."/>
            <person name="Horton D.L."/>
            <person name="Alikhan N.F."/>
            <person name="Baker D."/>
            <person name="Gharbi K."/>
            <person name="Hall N."/>
            <person name="Watson M."/>
            <person name="Adriaenssens E.M."/>
            <person name="Foster-Nyarko E."/>
            <person name="Jarju S."/>
            <person name="Secka A."/>
            <person name="Antonio M."/>
            <person name="Oren A."/>
            <person name="Chaudhuri R.R."/>
            <person name="La Ragione R."/>
            <person name="Hildebrand F."/>
            <person name="Pallen M.J."/>
        </authorList>
    </citation>
    <scope>NUCLEOTIDE SEQUENCE</scope>
    <source>
        <strain evidence="8">ChiGjej1B1-19959</strain>
    </source>
</reference>
<dbReference type="InterPro" id="IPR017853">
    <property type="entry name" value="GH"/>
</dbReference>
<dbReference type="InterPro" id="IPR057739">
    <property type="entry name" value="Glyco_hydro_29_N"/>
</dbReference>
<dbReference type="SUPFAM" id="SSF49785">
    <property type="entry name" value="Galactose-binding domain-like"/>
    <property type="match status" value="1"/>
</dbReference>
<reference evidence="8" key="1">
    <citation type="submission" date="2020-10" db="EMBL/GenBank/DDBJ databases">
        <authorList>
            <person name="Gilroy R."/>
        </authorList>
    </citation>
    <scope>NUCLEOTIDE SEQUENCE</scope>
    <source>
        <strain evidence="8">ChiGjej1B1-19959</strain>
    </source>
</reference>
<dbReference type="AlphaFoldDB" id="A0A9D1II65"/>
<dbReference type="InterPro" id="IPR000933">
    <property type="entry name" value="Glyco_hydro_29"/>
</dbReference>
<dbReference type="Gene3D" id="3.20.20.80">
    <property type="entry name" value="Glycosidases"/>
    <property type="match status" value="1"/>
</dbReference>
<feature type="domain" description="Glycoside hydrolase family 29 N-terminal" evidence="7">
    <location>
        <begin position="17"/>
        <end position="311"/>
    </location>
</feature>
<gene>
    <name evidence="8" type="ORF">IAC53_07620</name>
</gene>
<evidence type="ECO:0000256" key="1">
    <source>
        <dbReference type="ARBA" id="ARBA00007951"/>
    </source>
</evidence>
<keyword evidence="4" id="KW-0378">Hydrolase</keyword>
<dbReference type="SMART" id="SM00812">
    <property type="entry name" value="Alpha_L_fucos"/>
    <property type="match status" value="1"/>
</dbReference>
<feature type="domain" description="F5/8 type C" evidence="6">
    <location>
        <begin position="323"/>
        <end position="427"/>
    </location>
</feature>
<dbReference type="GO" id="GO:0016139">
    <property type="term" value="P:glycoside catabolic process"/>
    <property type="evidence" value="ECO:0007669"/>
    <property type="project" value="TreeGrafter"/>
</dbReference>
<comment type="caution">
    <text evidence="8">The sequence shown here is derived from an EMBL/GenBank/DDBJ whole genome shotgun (WGS) entry which is preliminary data.</text>
</comment>
<comment type="similarity">
    <text evidence="1">Belongs to the glycosyl hydrolase 29 family.</text>
</comment>
<evidence type="ECO:0000259" key="6">
    <source>
        <dbReference type="Pfam" id="PF00754"/>
    </source>
</evidence>
<dbReference type="GO" id="GO:0006004">
    <property type="term" value="P:fucose metabolic process"/>
    <property type="evidence" value="ECO:0007669"/>
    <property type="project" value="TreeGrafter"/>
</dbReference>
<organism evidence="8 9">
    <name type="scientific">Candidatus Fimenecus excrementigallinarum</name>
    <dbReference type="NCBI Taxonomy" id="2840816"/>
    <lineage>
        <taxon>Bacteria</taxon>
        <taxon>Bacillati</taxon>
        <taxon>Bacillota</taxon>
        <taxon>Clostridia</taxon>
        <taxon>Candidatus Fimenecus</taxon>
    </lineage>
</organism>
<protein>
    <recommendedName>
        <fullName evidence="2">alpha-L-fucosidase</fullName>
        <ecNumber evidence="2">3.2.1.51</ecNumber>
    </recommendedName>
</protein>
<dbReference type="Gene3D" id="2.60.120.260">
    <property type="entry name" value="Galactose-binding domain-like"/>
    <property type="match status" value="1"/>
</dbReference>
<sequence length="445" mass="50403">MNTFTDKEWGNGFTPPSLFDLKELDADQWAKAVKAAGMRGLILTCKHHDGFCLWPSAYTDYSVKNSPFRDGKGDVVREVSDACRRNGLKFGVYLSPWDRHEPTYGQGEAYNTFYKNQLTELLTNYGDIFAVWLDGACGEGKNGKVQQYDWQGYYAVVRKLQPDAVIAVSGPDVRWIGNEAGVCRKSEWSVVPARLSISEFVAAHSQKTDDRKFAKKKMNSMSLDLGSRKAIRGEEDLIWYPAEVDVSIRPGWFYHKNEDDKVKSLKKLFQIYLSAVGGNAALLLNVPPDTTGRIAAPDALALDALGRMLKREFPRNLLENAHVRATSELDDDHAATAALRSDDDYWQAAADDARPELVFDFGEVTAFDSLILQENIATGQQIEAFDVYIDRKNRWKKLGKYTVIGYKRICRFKKTWQAKRIRIVIRACRGKATLLRVQAFRRETV</sequence>